<keyword evidence="7" id="KW-0325">Glycoprotein</keyword>
<dbReference type="Gene3D" id="3.40.630.10">
    <property type="entry name" value="Zn peptidases"/>
    <property type="match status" value="1"/>
</dbReference>
<dbReference type="Proteomes" id="UP000625976">
    <property type="component" value="Unassembled WGS sequence"/>
</dbReference>
<evidence type="ECO:0000256" key="2">
    <source>
        <dbReference type="ARBA" id="ARBA00004128"/>
    </source>
</evidence>
<evidence type="ECO:0000256" key="9">
    <source>
        <dbReference type="SAM" id="Phobius"/>
    </source>
</evidence>
<dbReference type="GO" id="GO:0005774">
    <property type="term" value="C:vacuolar membrane"/>
    <property type="evidence" value="ECO:0007669"/>
    <property type="project" value="UniProtKB-SubCell"/>
</dbReference>
<evidence type="ECO:0000256" key="7">
    <source>
        <dbReference type="ARBA" id="ARBA00023180"/>
    </source>
</evidence>
<dbReference type="AlphaFoldDB" id="A0A917GB05"/>
<feature type="transmembrane region" description="Helical" evidence="9">
    <location>
        <begin position="460"/>
        <end position="477"/>
    </location>
</feature>
<evidence type="ECO:0000256" key="4">
    <source>
        <dbReference type="ARBA" id="ARBA00017435"/>
    </source>
</evidence>
<feature type="transmembrane region" description="Helical" evidence="9">
    <location>
        <begin position="484"/>
        <end position="502"/>
    </location>
</feature>
<dbReference type="SUPFAM" id="SSF53187">
    <property type="entry name" value="Zn-dependent exopeptidases"/>
    <property type="match status" value="1"/>
</dbReference>
<keyword evidence="9" id="KW-0472">Membrane</keyword>
<feature type="domain" description="Peptidase M28" evidence="10">
    <location>
        <begin position="98"/>
        <end position="295"/>
    </location>
</feature>
<comment type="function">
    <text evidence="1">May be involved in vacuolar sorting and osmoregulation.</text>
</comment>
<reference evidence="11" key="1">
    <citation type="journal article" date="2014" name="Int. J. Syst. Evol. Microbiol.">
        <title>Complete genome sequence of Corynebacterium casei LMG S-19264T (=DSM 44701T), isolated from a smear-ripened cheese.</title>
        <authorList>
            <consortium name="US DOE Joint Genome Institute (JGI-PGF)"/>
            <person name="Walter F."/>
            <person name="Albersmeier A."/>
            <person name="Kalinowski J."/>
            <person name="Ruckert C."/>
        </authorList>
    </citation>
    <scope>NUCLEOTIDE SEQUENCE</scope>
    <source>
        <strain evidence="11">CGMCC 1.12751</strain>
    </source>
</reference>
<evidence type="ECO:0000256" key="8">
    <source>
        <dbReference type="ARBA" id="ARBA00031512"/>
    </source>
</evidence>
<keyword evidence="11" id="KW-0645">Protease</keyword>
<keyword evidence="12" id="KW-1185">Reference proteome</keyword>
<name>A0A917GB05_9FLAO</name>
<keyword evidence="11" id="KW-0378">Hydrolase</keyword>
<sequence>MFKKGISLALIIIAIYWSFSALLPSKISTIDAPDNSFSTQRALVHLEEISKNPHYVGSPDHERVRNYLVNALQDLGLETEIQEDYILTDWGTITKPKNILARIKGSDNSKALMLLSHYDSKSHASLGASDAGSGVVTILEGLRAYLHENLPDGQVGKTPKNDIIILFSDAEELGLNGASLFVNKHPWAQDIGLVLNFEARGSGGPSYMLMETNGGNHNLISGFKEANPDYPVANSLAYSVYKKLPNDTDLTRFREDGNIDGFNFAFIDDHFDYHTSLDTYDRLDRNTLEHQGSYLMPLLNYFSDANLNNLKSDEDVIYFNVPLFKTVSYPFSWIIPMLILAIVIFMGLIFYGLSKRTLNSKQIGKGALIFLEVLIINGAIGFFGWKLLLVIYPQYSEILQGFTYNGHAYIWAFSLLSMGICFWFYHKIYKPENTASLLIAPIFIWLLICAIIAWQLEGASFFVIPVFFALISLFVLVRQKQPNLILLTLLAFPALTILSPFIQMFPVGLGLKLLLASTILVTLIFGLLIAVLGFFKYKNRWSYLLFISAIGIFIFAHLNSAFNEEHPKPNSLVYYLDTDIDDAVWASYDNILDPWTKAYVSESPDTEHAISKTTFGSKYNTSFNFSKKANIKPIKQPFIDIQKDTIIGEERHIKLFISPQRLVNRMDIYADSLNVFTSFNVNGLEIEKDESGFVFHNRDFNRLFEYYVVDDKFLELEFTVPKNQKTSVIYYENSFNLLDNPLFDVPERPKNMIPKPFVVNDAVMLKKTIILD</sequence>
<keyword evidence="11" id="KW-0031">Aminopeptidase</keyword>
<keyword evidence="9" id="KW-0812">Transmembrane</keyword>
<evidence type="ECO:0000256" key="5">
    <source>
        <dbReference type="ARBA" id="ARBA00022554"/>
    </source>
</evidence>
<comment type="subcellular location">
    <subcellularLocation>
        <location evidence="2">Vacuole membrane</location>
        <topology evidence="2">Multi-pass membrane protein</topology>
    </subcellularLocation>
</comment>
<dbReference type="InterPro" id="IPR045175">
    <property type="entry name" value="M28_fam"/>
</dbReference>
<protein>
    <recommendedName>
        <fullName evidence="4">Vacuolar membrane protease</fullName>
    </recommendedName>
    <alternativeName>
        <fullName evidence="8">FXNA-related family protease 1</fullName>
    </alternativeName>
</protein>
<gene>
    <name evidence="11" type="ORF">GCM10010976_03680</name>
</gene>
<comment type="caution">
    <text evidence="11">The sequence shown here is derived from an EMBL/GenBank/DDBJ whole genome shotgun (WGS) entry which is preliminary data.</text>
</comment>
<dbReference type="EMBL" id="BMFQ01000001">
    <property type="protein sequence ID" value="GGG35263.1"/>
    <property type="molecule type" value="Genomic_DNA"/>
</dbReference>
<feature type="transmembrane region" description="Helical" evidence="9">
    <location>
        <begin position="437"/>
        <end position="454"/>
    </location>
</feature>
<evidence type="ECO:0000256" key="1">
    <source>
        <dbReference type="ARBA" id="ARBA00003273"/>
    </source>
</evidence>
<accession>A0A917GB05</accession>
<dbReference type="PANTHER" id="PTHR12147:SF58">
    <property type="entry name" value="VACUOLAR MEMBRANE PROTEASE"/>
    <property type="match status" value="1"/>
</dbReference>
<feature type="transmembrane region" description="Helical" evidence="9">
    <location>
        <begin position="514"/>
        <end position="535"/>
    </location>
</feature>
<feature type="transmembrane region" description="Helical" evidence="9">
    <location>
        <begin position="333"/>
        <end position="354"/>
    </location>
</feature>
<feature type="transmembrane region" description="Helical" evidence="9">
    <location>
        <begin position="366"/>
        <end position="388"/>
    </location>
</feature>
<evidence type="ECO:0000259" key="10">
    <source>
        <dbReference type="Pfam" id="PF04389"/>
    </source>
</evidence>
<reference evidence="11" key="2">
    <citation type="submission" date="2020-09" db="EMBL/GenBank/DDBJ databases">
        <authorList>
            <person name="Sun Q."/>
            <person name="Zhou Y."/>
        </authorList>
    </citation>
    <scope>NUCLEOTIDE SEQUENCE</scope>
    <source>
        <strain evidence="11">CGMCC 1.12751</strain>
    </source>
</reference>
<dbReference type="GO" id="GO:0006508">
    <property type="term" value="P:proteolysis"/>
    <property type="evidence" value="ECO:0007669"/>
    <property type="project" value="InterPro"/>
</dbReference>
<feature type="transmembrane region" description="Helical" evidence="9">
    <location>
        <begin position="542"/>
        <end position="562"/>
    </location>
</feature>
<feature type="transmembrane region" description="Helical" evidence="9">
    <location>
        <begin position="408"/>
        <end position="425"/>
    </location>
</feature>
<dbReference type="GO" id="GO:0004177">
    <property type="term" value="F:aminopeptidase activity"/>
    <property type="evidence" value="ECO:0007669"/>
    <property type="project" value="UniProtKB-KW"/>
</dbReference>
<comment type="similarity">
    <text evidence="3">Belongs to the peptidase M28 family.</text>
</comment>
<dbReference type="GO" id="GO:0008235">
    <property type="term" value="F:metalloexopeptidase activity"/>
    <property type="evidence" value="ECO:0007669"/>
    <property type="project" value="InterPro"/>
</dbReference>
<evidence type="ECO:0000313" key="11">
    <source>
        <dbReference type="EMBL" id="GGG35263.1"/>
    </source>
</evidence>
<dbReference type="PANTHER" id="PTHR12147">
    <property type="entry name" value="METALLOPEPTIDASE M28 FAMILY MEMBER"/>
    <property type="match status" value="1"/>
</dbReference>
<dbReference type="RefSeq" id="WP_188461285.1">
    <property type="nucleotide sequence ID" value="NZ_BMFQ01000001.1"/>
</dbReference>
<keyword evidence="6 9" id="KW-1133">Transmembrane helix</keyword>
<keyword evidence="5" id="KW-0926">Vacuole</keyword>
<evidence type="ECO:0000313" key="12">
    <source>
        <dbReference type="Proteomes" id="UP000625976"/>
    </source>
</evidence>
<proteinExistence type="inferred from homology"/>
<evidence type="ECO:0000256" key="6">
    <source>
        <dbReference type="ARBA" id="ARBA00022989"/>
    </source>
</evidence>
<evidence type="ECO:0000256" key="3">
    <source>
        <dbReference type="ARBA" id="ARBA00010918"/>
    </source>
</evidence>
<dbReference type="InterPro" id="IPR007484">
    <property type="entry name" value="Peptidase_M28"/>
</dbReference>
<dbReference type="Pfam" id="PF04389">
    <property type="entry name" value="Peptidase_M28"/>
    <property type="match status" value="1"/>
</dbReference>
<organism evidence="11 12">
    <name type="scientific">Bizionia arctica</name>
    <dbReference type="NCBI Taxonomy" id="1495645"/>
    <lineage>
        <taxon>Bacteria</taxon>
        <taxon>Pseudomonadati</taxon>
        <taxon>Bacteroidota</taxon>
        <taxon>Flavobacteriia</taxon>
        <taxon>Flavobacteriales</taxon>
        <taxon>Flavobacteriaceae</taxon>
        <taxon>Bizionia</taxon>
    </lineage>
</organism>